<keyword evidence="2" id="KW-0808">Transferase</keyword>
<dbReference type="Proteomes" id="UP000053840">
    <property type="component" value="Unassembled WGS sequence"/>
</dbReference>
<evidence type="ECO:0000313" key="3">
    <source>
        <dbReference type="Proteomes" id="UP000053840"/>
    </source>
</evidence>
<dbReference type="InterPro" id="IPR013808">
    <property type="entry name" value="Transglutaminase_AS"/>
</dbReference>
<organism evidence="2 3">
    <name type="scientific">Nestor notabilis</name>
    <name type="common">Kea</name>
    <dbReference type="NCBI Taxonomy" id="176057"/>
    <lineage>
        <taxon>Eukaryota</taxon>
        <taxon>Metazoa</taxon>
        <taxon>Chordata</taxon>
        <taxon>Craniata</taxon>
        <taxon>Vertebrata</taxon>
        <taxon>Euteleostomi</taxon>
        <taxon>Archelosauria</taxon>
        <taxon>Archosauria</taxon>
        <taxon>Dinosauria</taxon>
        <taxon>Saurischia</taxon>
        <taxon>Theropoda</taxon>
        <taxon>Coelurosauria</taxon>
        <taxon>Aves</taxon>
        <taxon>Neognathae</taxon>
        <taxon>Neoaves</taxon>
        <taxon>Telluraves</taxon>
        <taxon>Australaves</taxon>
        <taxon>Psittaciformes</taxon>
        <taxon>Psittacidae</taxon>
        <taxon>Nestor</taxon>
    </lineage>
</organism>
<name>A0A091RTB4_NESNO</name>
<sequence>DDVYMPNEKERWEYVLNESGIIFQGLEKYIQQEAWNYGQFEEDILDISLAILDRSLNHCQDPAVDVSNRNNPVYVSRVVSAMVNSNDEKGVVEGKWNGKYCSGTNPLRWSGSVTILRKWYRGRYKPVRYGQCWVFAGVMCTVLRSLGIPTRVITNFNSAHDRNINLSVDKYIDISGKTLHLTEDSVW</sequence>
<dbReference type="SMART" id="SM00460">
    <property type="entry name" value="TGc"/>
    <property type="match status" value="1"/>
</dbReference>
<dbReference type="InterPro" id="IPR002931">
    <property type="entry name" value="Transglutaminase-like"/>
</dbReference>
<keyword evidence="3" id="KW-1185">Reference proteome</keyword>
<reference evidence="2 3" key="1">
    <citation type="submission" date="2014-04" db="EMBL/GenBank/DDBJ databases">
        <title>Genome evolution of avian class.</title>
        <authorList>
            <person name="Zhang G."/>
            <person name="Li C."/>
        </authorList>
    </citation>
    <scope>NUCLEOTIDE SEQUENCE [LARGE SCALE GENOMIC DNA]</scope>
    <source>
        <strain evidence="2">BGI_N333</strain>
    </source>
</reference>
<dbReference type="PROSITE" id="PS00547">
    <property type="entry name" value="TRANSGLUTAMINASES"/>
    <property type="match status" value="1"/>
</dbReference>
<dbReference type="SUPFAM" id="SSF54001">
    <property type="entry name" value="Cysteine proteinases"/>
    <property type="match status" value="1"/>
</dbReference>
<gene>
    <name evidence="2" type="ORF">N333_10853</name>
</gene>
<feature type="non-terminal residue" evidence="2">
    <location>
        <position position="187"/>
    </location>
</feature>
<dbReference type="AlphaFoldDB" id="A0A091RTB4"/>
<dbReference type="Gene3D" id="3.90.260.10">
    <property type="entry name" value="Transglutaminase-like"/>
    <property type="match status" value="1"/>
</dbReference>
<dbReference type="GO" id="GO:0005737">
    <property type="term" value="C:cytoplasm"/>
    <property type="evidence" value="ECO:0007669"/>
    <property type="project" value="TreeGrafter"/>
</dbReference>
<proteinExistence type="predicted"/>
<dbReference type="PANTHER" id="PTHR11590">
    <property type="entry name" value="PROTEIN-GLUTAMINE GAMMA-GLUTAMYLTRANSFERASE"/>
    <property type="match status" value="1"/>
</dbReference>
<dbReference type="InterPro" id="IPR050779">
    <property type="entry name" value="Transglutaminase"/>
</dbReference>
<feature type="domain" description="Transglutaminase-like" evidence="1">
    <location>
        <begin position="124"/>
        <end position="187"/>
    </location>
</feature>
<protein>
    <submittedName>
        <fullName evidence="2">Protein-glutamine gamma-glutamyltransferase 6</fullName>
    </submittedName>
</protein>
<dbReference type="PANTHER" id="PTHR11590:SF50">
    <property type="entry name" value="PROTEIN-GLUTAMINE GAMMA-GLUTAMYLTRANSFERASE 6"/>
    <property type="match status" value="1"/>
</dbReference>
<dbReference type="Pfam" id="PF01841">
    <property type="entry name" value="Transglut_core"/>
    <property type="match status" value="1"/>
</dbReference>
<evidence type="ECO:0000259" key="1">
    <source>
        <dbReference type="SMART" id="SM00460"/>
    </source>
</evidence>
<dbReference type="InterPro" id="IPR036985">
    <property type="entry name" value="Transglutaminase-like_sf"/>
</dbReference>
<evidence type="ECO:0000313" key="2">
    <source>
        <dbReference type="EMBL" id="KFQ45663.1"/>
    </source>
</evidence>
<dbReference type="EMBL" id="KK932445">
    <property type="protein sequence ID" value="KFQ45663.1"/>
    <property type="molecule type" value="Genomic_DNA"/>
</dbReference>
<feature type="non-terminal residue" evidence="2">
    <location>
        <position position="1"/>
    </location>
</feature>
<dbReference type="InterPro" id="IPR038765">
    <property type="entry name" value="Papain-like_cys_pep_sf"/>
</dbReference>
<dbReference type="GO" id="GO:0003810">
    <property type="term" value="F:protein-glutamine gamma-glutamyltransferase activity"/>
    <property type="evidence" value="ECO:0007669"/>
    <property type="project" value="TreeGrafter"/>
</dbReference>
<accession>A0A091RTB4</accession>